<evidence type="ECO:0000256" key="1">
    <source>
        <dbReference type="ARBA" id="ARBA00023002"/>
    </source>
</evidence>
<dbReference type="InterPro" id="IPR055170">
    <property type="entry name" value="GFO_IDH_MocA-like_dom"/>
</dbReference>
<keyword evidence="1" id="KW-0560">Oxidoreductase</keyword>
<dbReference type="SUPFAM" id="SSF55347">
    <property type="entry name" value="Glyceraldehyde-3-phosphate dehydrogenase-like, C-terminal domain"/>
    <property type="match status" value="1"/>
</dbReference>
<evidence type="ECO:0000313" key="6">
    <source>
        <dbReference type="Proteomes" id="UP001501645"/>
    </source>
</evidence>
<dbReference type="EMBL" id="BAABKO010000003">
    <property type="protein sequence ID" value="GAA4775705.1"/>
    <property type="molecule type" value="Genomic_DNA"/>
</dbReference>
<keyword evidence="6" id="KW-1185">Reference proteome</keyword>
<dbReference type="Gene3D" id="3.30.360.10">
    <property type="entry name" value="Dihydrodipicolinate Reductase, domain 2"/>
    <property type="match status" value="1"/>
</dbReference>
<proteinExistence type="predicted"/>
<accession>A0ABP9AAR0</accession>
<protein>
    <submittedName>
        <fullName evidence="5">Gfo/Idh/MocA family oxidoreductase</fullName>
    </submittedName>
</protein>
<evidence type="ECO:0000313" key="5">
    <source>
        <dbReference type="EMBL" id="GAA4775705.1"/>
    </source>
</evidence>
<organism evidence="5 6">
    <name type="scientific">Microbacterium gilvum</name>
    <dbReference type="NCBI Taxonomy" id="1336204"/>
    <lineage>
        <taxon>Bacteria</taxon>
        <taxon>Bacillati</taxon>
        <taxon>Actinomycetota</taxon>
        <taxon>Actinomycetes</taxon>
        <taxon>Micrococcales</taxon>
        <taxon>Microbacteriaceae</taxon>
        <taxon>Microbacterium</taxon>
    </lineage>
</organism>
<dbReference type="RefSeq" id="WP_345438757.1">
    <property type="nucleotide sequence ID" value="NZ_BAABKO010000003.1"/>
</dbReference>
<comment type="caution">
    <text evidence="5">The sequence shown here is derived from an EMBL/GenBank/DDBJ whole genome shotgun (WGS) entry which is preliminary data.</text>
</comment>
<gene>
    <name evidence="5" type="ORF">GCM10023351_20320</name>
</gene>
<name>A0ABP9AAR0_9MICO</name>
<dbReference type="Pfam" id="PF01408">
    <property type="entry name" value="GFO_IDH_MocA"/>
    <property type="match status" value="1"/>
</dbReference>
<feature type="domain" description="Gfo/Idh/MocA-like oxidoreductase N-terminal" evidence="3">
    <location>
        <begin position="5"/>
        <end position="123"/>
    </location>
</feature>
<sequence length="373" mass="39197">MKTPRIGIVGVHGYGAQHVRRVAALQEQGRVVLAATADPAPPDPGALPGGAVHHADADAMIAAGGLDVVIVATPIHTHAAIAGAAVDAGCDVLLEKPPTATLAEFRDLLSRADARGALVQVGFQSLGSDAVPAVRALIAEGAVGEVRRYGATGTWVRADRYFTRSPWAGRRRMAGRVVADGALTNPLAHATATALAVAGRQHEDDVSGLDLEMLHANDIEADDTSVARFALRDAPSLTTAVTLCGAVREEPYVEVVGTSGRLRLYYTLDLVQVERDDAPFTRLHGRRPLLENLLDARATGAPLLSPLAESGAFMRLVDGVMAAPDPRAIDAAHWSDVDDEEGRHRVVRGVEDAIRAALRAESTFTGIGAPFIC</sequence>
<feature type="domain" description="GFO/IDH/MocA-like oxidoreductase" evidence="4">
    <location>
        <begin position="133"/>
        <end position="263"/>
    </location>
</feature>
<evidence type="ECO:0000259" key="4">
    <source>
        <dbReference type="Pfam" id="PF22725"/>
    </source>
</evidence>
<dbReference type="Proteomes" id="UP001501645">
    <property type="component" value="Unassembled WGS sequence"/>
</dbReference>
<dbReference type="SUPFAM" id="SSF51735">
    <property type="entry name" value="NAD(P)-binding Rossmann-fold domains"/>
    <property type="match status" value="1"/>
</dbReference>
<dbReference type="PANTHER" id="PTHR43818:SF11">
    <property type="entry name" value="BCDNA.GH03377"/>
    <property type="match status" value="1"/>
</dbReference>
<reference evidence="6" key="1">
    <citation type="journal article" date="2019" name="Int. J. Syst. Evol. Microbiol.">
        <title>The Global Catalogue of Microorganisms (GCM) 10K type strain sequencing project: providing services to taxonomists for standard genome sequencing and annotation.</title>
        <authorList>
            <consortium name="The Broad Institute Genomics Platform"/>
            <consortium name="The Broad Institute Genome Sequencing Center for Infectious Disease"/>
            <person name="Wu L."/>
            <person name="Ma J."/>
        </authorList>
    </citation>
    <scope>NUCLEOTIDE SEQUENCE [LARGE SCALE GENOMIC DNA]</scope>
    <source>
        <strain evidence="6">JCM 18537</strain>
    </source>
</reference>
<dbReference type="Gene3D" id="3.40.50.720">
    <property type="entry name" value="NAD(P)-binding Rossmann-like Domain"/>
    <property type="match status" value="1"/>
</dbReference>
<dbReference type="Pfam" id="PF22725">
    <property type="entry name" value="GFO_IDH_MocA_C3"/>
    <property type="match status" value="1"/>
</dbReference>
<evidence type="ECO:0000259" key="3">
    <source>
        <dbReference type="Pfam" id="PF01408"/>
    </source>
</evidence>
<dbReference type="InterPro" id="IPR036291">
    <property type="entry name" value="NAD(P)-bd_dom_sf"/>
</dbReference>
<dbReference type="InterPro" id="IPR050463">
    <property type="entry name" value="Gfo/Idh/MocA_oxidrdct_glycsds"/>
</dbReference>
<dbReference type="PANTHER" id="PTHR43818">
    <property type="entry name" value="BCDNA.GH03377"/>
    <property type="match status" value="1"/>
</dbReference>
<evidence type="ECO:0000256" key="2">
    <source>
        <dbReference type="ARBA" id="ARBA00023027"/>
    </source>
</evidence>
<keyword evidence="2" id="KW-0520">NAD</keyword>
<dbReference type="InterPro" id="IPR000683">
    <property type="entry name" value="Gfo/Idh/MocA-like_OxRdtase_N"/>
</dbReference>